<dbReference type="KEGG" id="mjh:JH146_0703"/>
<dbReference type="Gene3D" id="3.30.420.180">
    <property type="entry name" value="CobE/GbiG C-terminal domain"/>
    <property type="match status" value="1"/>
</dbReference>
<dbReference type="RefSeq" id="WP_048201721.1">
    <property type="nucleotide sequence ID" value="NZ_CP009149.1"/>
</dbReference>
<dbReference type="SUPFAM" id="SSF159664">
    <property type="entry name" value="CobE/GbiG C-terminal domain-like"/>
    <property type="match status" value="1"/>
</dbReference>
<proteinExistence type="predicted"/>
<name>A0A076LBM0_9EURY</name>
<sequence length="321" mass="37444">MIKIVYITKRGKEVAKQIKEVLDYYFYDNKVEHIKDFKIEKNEDGFIFIMATGIVLRKFLDKIKNDKFKDPFVIICNENKELIPLLSNHLGGGNYFSKLIANNINGRVIFTTATDVNRKIGIDELSKLLFLETPKRKDILEINKKILEEDISLTIPKHWKIKKLNGYKINYHDSYEVIVNDSIRLKPLRIGVGLGARKGIEKYKVFWVVKKALFLRNIPVWRVDAFATVEDKRNEIGILETVNKFKKPLFIFEREEINEVYKKINLEKSEFVYKHIGVYGVSEPTSILAVKKLTNKSFDNINLLLKKFKRNGVTVAISIER</sequence>
<evidence type="ECO:0000259" key="2">
    <source>
        <dbReference type="Pfam" id="PF11760"/>
    </source>
</evidence>
<feature type="domain" description="CobE/GbiG C-terminal" evidence="1">
    <location>
        <begin position="192"/>
        <end position="317"/>
    </location>
</feature>
<gene>
    <name evidence="3" type="ORF">JH146_0703</name>
</gene>
<dbReference type="STRING" id="1301915.JH146_0703"/>
<dbReference type="InterPro" id="IPR052553">
    <property type="entry name" value="CbiG_hydrolase"/>
</dbReference>
<accession>A0A076LBM0</accession>
<dbReference type="SUPFAM" id="SSF159672">
    <property type="entry name" value="CbiG N-terminal domain-like"/>
    <property type="match status" value="1"/>
</dbReference>
<dbReference type="GeneID" id="24891306"/>
<dbReference type="PANTHER" id="PTHR37477:SF1">
    <property type="entry name" value="COBALT-PRECORRIN-5A HYDROLASE"/>
    <property type="match status" value="1"/>
</dbReference>
<dbReference type="AlphaFoldDB" id="A0A076LBM0"/>
<evidence type="ECO:0000259" key="1">
    <source>
        <dbReference type="Pfam" id="PF01890"/>
    </source>
</evidence>
<feature type="domain" description="Cobalamin synthesis G N-terminal" evidence="2">
    <location>
        <begin position="41"/>
        <end position="115"/>
    </location>
</feature>
<evidence type="ECO:0000313" key="3">
    <source>
        <dbReference type="EMBL" id="AIJ05551.1"/>
    </source>
</evidence>
<dbReference type="OrthoDB" id="4722at2157"/>
<keyword evidence="4" id="KW-1185">Reference proteome</keyword>
<dbReference type="GO" id="GO:0009236">
    <property type="term" value="P:cobalamin biosynthetic process"/>
    <property type="evidence" value="ECO:0007669"/>
    <property type="project" value="InterPro"/>
</dbReference>
<dbReference type="Proteomes" id="UP000028781">
    <property type="component" value="Chromosome"/>
</dbReference>
<dbReference type="InterPro" id="IPR036518">
    <property type="entry name" value="CobE/GbiG_C_sf"/>
</dbReference>
<dbReference type="InterPro" id="IPR038029">
    <property type="entry name" value="GbiG_N_sf"/>
</dbReference>
<dbReference type="EMBL" id="CP009149">
    <property type="protein sequence ID" value="AIJ05551.1"/>
    <property type="molecule type" value="Genomic_DNA"/>
</dbReference>
<dbReference type="HOGENOM" id="CLU_028397_0_0_2"/>
<reference evidence="3 4" key="1">
    <citation type="journal article" date="2015" name="Int. J. Syst. Evol. Microbiol.">
        <title>M ethanocaldococcus bathoardescens sp. nov., a hyperthermophilic methanogen isolated from a volcanically active deep-sea hydrothermal vent.</title>
        <authorList>
            <person name="Stewart L.C."/>
            <person name="Jung J.H."/>
            <person name="Kim Y.T."/>
            <person name="Kwon S.W."/>
            <person name="Park C.S."/>
            <person name="Holden J.F."/>
        </authorList>
    </citation>
    <scope>NUCLEOTIDE SEQUENCE [LARGE SCALE GENOMIC DNA]</scope>
    <source>
        <strain evidence="3 4">JH146</strain>
    </source>
</reference>
<evidence type="ECO:0000313" key="4">
    <source>
        <dbReference type="Proteomes" id="UP000028781"/>
    </source>
</evidence>
<dbReference type="InterPro" id="IPR021744">
    <property type="entry name" value="CbiG_N"/>
</dbReference>
<dbReference type="InterPro" id="IPR002750">
    <property type="entry name" value="CobE/GbiG_C"/>
</dbReference>
<protein>
    <submittedName>
        <fullName evidence="3">Cobalamin biosynthesis protein</fullName>
    </submittedName>
</protein>
<dbReference type="Gene3D" id="3.40.50.11220">
    <property type="match status" value="1"/>
</dbReference>
<dbReference type="PANTHER" id="PTHR37477">
    <property type="entry name" value="COBALT-PRECORRIN-5A HYDROLASE"/>
    <property type="match status" value="1"/>
</dbReference>
<organism evidence="3 4">
    <name type="scientific">Methanocaldococcus bathoardescens</name>
    <dbReference type="NCBI Taxonomy" id="1301915"/>
    <lineage>
        <taxon>Archaea</taxon>
        <taxon>Methanobacteriati</taxon>
        <taxon>Methanobacteriota</taxon>
        <taxon>Methanomada group</taxon>
        <taxon>Methanococci</taxon>
        <taxon>Methanococcales</taxon>
        <taxon>Methanocaldococcaceae</taxon>
        <taxon>Methanocaldococcus</taxon>
    </lineage>
</organism>
<dbReference type="Pfam" id="PF01890">
    <property type="entry name" value="CbiG_C"/>
    <property type="match status" value="1"/>
</dbReference>
<dbReference type="Pfam" id="PF11760">
    <property type="entry name" value="CbiG_N"/>
    <property type="match status" value="1"/>
</dbReference>